<dbReference type="Proteomes" id="UP000260793">
    <property type="component" value="Unassembled WGS sequence"/>
</dbReference>
<dbReference type="RefSeq" id="WP_005610628.1">
    <property type="nucleotide sequence ID" value="NZ_CABKOA010000021.1"/>
</dbReference>
<feature type="region of interest" description="Disordered" evidence="2">
    <location>
        <begin position="232"/>
        <end position="258"/>
    </location>
</feature>
<evidence type="ECO:0000256" key="2">
    <source>
        <dbReference type="SAM" id="MobiDB-lite"/>
    </source>
</evidence>
<feature type="region of interest" description="Disordered" evidence="2">
    <location>
        <begin position="332"/>
        <end position="366"/>
    </location>
</feature>
<dbReference type="EMBL" id="QSQN01000009">
    <property type="protein sequence ID" value="RGK41299.1"/>
    <property type="molecule type" value="Genomic_DNA"/>
</dbReference>
<feature type="coiled-coil region" evidence="1">
    <location>
        <begin position="173"/>
        <end position="232"/>
    </location>
</feature>
<name>A0A3E4LV42_9FIRM</name>
<dbReference type="GeneID" id="77335229"/>
<reference evidence="5 6" key="1">
    <citation type="submission" date="2018-08" db="EMBL/GenBank/DDBJ databases">
        <title>A genome reference for cultivated species of the human gut microbiota.</title>
        <authorList>
            <person name="Zou Y."/>
            <person name="Xue W."/>
            <person name="Luo G."/>
        </authorList>
    </citation>
    <scope>NUCLEOTIDE SEQUENCE [LARGE SCALE GENOMIC DNA]</scope>
    <source>
        <strain evidence="5 6">TF11-7</strain>
    </source>
</reference>
<feature type="compositionally biased region" description="Basic and acidic residues" evidence="2">
    <location>
        <begin position="232"/>
        <end position="247"/>
    </location>
</feature>
<evidence type="ECO:0000313" key="6">
    <source>
        <dbReference type="Proteomes" id="UP000260793"/>
    </source>
</evidence>
<organism evidence="5 6">
    <name type="scientific">[Ruminococcus] lactaris</name>
    <dbReference type="NCBI Taxonomy" id="46228"/>
    <lineage>
        <taxon>Bacteria</taxon>
        <taxon>Bacillati</taxon>
        <taxon>Bacillota</taxon>
        <taxon>Clostridia</taxon>
        <taxon>Lachnospirales</taxon>
        <taxon>Lachnospiraceae</taxon>
        <taxon>Mediterraneibacter</taxon>
    </lineage>
</organism>
<comment type="caution">
    <text evidence="5">The sequence shown here is derived from an EMBL/GenBank/DDBJ whole genome shotgun (WGS) entry which is preliminary data.</text>
</comment>
<feature type="transmembrane region" description="Helical" evidence="3">
    <location>
        <begin position="297"/>
        <end position="318"/>
    </location>
</feature>
<keyword evidence="1" id="KW-0175">Coiled coil</keyword>
<dbReference type="InterPro" id="IPR041685">
    <property type="entry name" value="AAA_GajA/Old/RecF-like"/>
</dbReference>
<protein>
    <recommendedName>
        <fullName evidence="4">Endonuclease GajA/Old nuclease/RecF-like AAA domain-containing protein</fullName>
    </recommendedName>
</protein>
<dbReference type="InterPro" id="IPR027417">
    <property type="entry name" value="P-loop_NTPase"/>
</dbReference>
<dbReference type="Gene3D" id="3.40.50.300">
    <property type="entry name" value="P-loop containing nucleotide triphosphate hydrolases"/>
    <property type="match status" value="2"/>
</dbReference>
<keyword evidence="3" id="KW-0472">Membrane</keyword>
<evidence type="ECO:0000259" key="4">
    <source>
        <dbReference type="Pfam" id="PF13175"/>
    </source>
</evidence>
<dbReference type="PANTHER" id="PTHR41259">
    <property type="entry name" value="DOUBLE-STRAND BREAK REPAIR RAD50 ATPASE, PUTATIVE-RELATED"/>
    <property type="match status" value="1"/>
</dbReference>
<evidence type="ECO:0000256" key="3">
    <source>
        <dbReference type="SAM" id="Phobius"/>
    </source>
</evidence>
<keyword evidence="3" id="KW-0812">Transmembrane</keyword>
<feature type="domain" description="Endonuclease GajA/Old nuclease/RecF-like AAA" evidence="4">
    <location>
        <begin position="1"/>
        <end position="500"/>
    </location>
</feature>
<feature type="compositionally biased region" description="Basic and acidic residues" evidence="2">
    <location>
        <begin position="332"/>
        <end position="346"/>
    </location>
</feature>
<sequence length="548" mass="63665">MKITELYIKNFGRFSEQHFYIKDGVQVIYGENEYGKSTLQAFIRAMLFGMERGRGKAAAKDDFSKYQPWENPNYYAGVMRFRCGNRNFRLERSFDRILKQVSLVCEDDGEELSVEHGDLDMLLGGITPGMYDNTVSIGQFQSRPGQELAESLKNYAANYYETGGGELDLSGAISDLKERKKAVEQQCRSAREQREKKYLSMEQECTYLEKDMRKFQAQYEENQQRIRLLQQRQKENDSKETDLHPGETESASEQPEENSRGMIIGGFLGIIAGLAGLLWGIFLRDKSGVDVLLERSSAFVLLAVLLVIAGCVLFVVGIRKQAEQKKIIKETEKSSGTRTVQEKEKVQTGQPEQNGEKVWREQNDPEEQKLQWQQEQIREEWKEKKLRYENLKEQQRELQPDEAEERLYERREALELAEETMKKAAEHLGERTAAGLNRRVSEIFSEITEGKYPGVNISDRLEISVWDGTRRIPAYRLSRGTVEQIYFALRMAAAEMLQEEELPVILDETFAFYDDKRLQSVLKWLSQQERQVIILSCQRREMEFLRRC</sequence>
<dbReference type="AlphaFoldDB" id="A0A3E4LV42"/>
<keyword evidence="3" id="KW-1133">Transmembrane helix</keyword>
<evidence type="ECO:0000313" key="5">
    <source>
        <dbReference type="EMBL" id="RGK41299.1"/>
    </source>
</evidence>
<evidence type="ECO:0000256" key="1">
    <source>
        <dbReference type="SAM" id="Coils"/>
    </source>
</evidence>
<feature type="compositionally biased region" description="Basic and acidic residues" evidence="2">
    <location>
        <begin position="354"/>
        <end position="366"/>
    </location>
</feature>
<dbReference type="Pfam" id="PF13175">
    <property type="entry name" value="AAA_15"/>
    <property type="match status" value="1"/>
</dbReference>
<feature type="transmembrane region" description="Helical" evidence="3">
    <location>
        <begin position="262"/>
        <end position="282"/>
    </location>
</feature>
<dbReference type="SUPFAM" id="SSF52540">
    <property type="entry name" value="P-loop containing nucleoside triphosphate hydrolases"/>
    <property type="match status" value="1"/>
</dbReference>
<gene>
    <name evidence="5" type="ORF">DXD17_04505</name>
</gene>
<accession>A0A3E4LV42</accession>
<proteinExistence type="predicted"/>
<dbReference type="PANTHER" id="PTHR41259:SF1">
    <property type="entry name" value="DOUBLE-STRAND BREAK REPAIR RAD50 ATPASE, PUTATIVE-RELATED"/>
    <property type="match status" value="1"/>
</dbReference>